<dbReference type="PANTHER" id="PTHR41729">
    <property type="entry name" value="GLUTAMYL-TRNA SYNTHETASE"/>
    <property type="match status" value="1"/>
</dbReference>
<keyword evidence="2" id="KW-1185">Reference proteome</keyword>
<gene>
    <name evidence="1" type="ordered locus">Cycma_2812</name>
</gene>
<dbReference type="eggNOG" id="COG1670">
    <property type="taxonomic scope" value="Bacteria"/>
</dbReference>
<name>G0J1B1_CYCMS</name>
<evidence type="ECO:0000313" key="2">
    <source>
        <dbReference type="Proteomes" id="UP000001635"/>
    </source>
</evidence>
<organism evidence="1 2">
    <name type="scientific">Cyclobacterium marinum (strain ATCC 25205 / DSM 745 / LMG 13164 / NCIMB 1802)</name>
    <name type="common">Flectobacillus marinus</name>
    <dbReference type="NCBI Taxonomy" id="880070"/>
    <lineage>
        <taxon>Bacteria</taxon>
        <taxon>Pseudomonadati</taxon>
        <taxon>Bacteroidota</taxon>
        <taxon>Cytophagia</taxon>
        <taxon>Cytophagales</taxon>
        <taxon>Cyclobacteriaceae</taxon>
        <taxon>Cyclobacterium</taxon>
    </lineage>
</organism>
<dbReference type="STRING" id="880070.Cycma_2812"/>
<dbReference type="HOGENOM" id="CLU_085403_0_0_10"/>
<dbReference type="EMBL" id="CP002955">
    <property type="protein sequence ID" value="AEL26550.1"/>
    <property type="molecule type" value="Genomic_DNA"/>
</dbReference>
<dbReference type="Pfam" id="PF13875">
    <property type="entry name" value="DUF4202"/>
    <property type="match status" value="1"/>
</dbReference>
<accession>G0J1B1</accession>
<evidence type="ECO:0008006" key="3">
    <source>
        <dbReference type="Google" id="ProtNLM"/>
    </source>
</evidence>
<dbReference type="InterPro" id="IPR025255">
    <property type="entry name" value="DUF4202"/>
</dbReference>
<evidence type="ECO:0000313" key="1">
    <source>
        <dbReference type="EMBL" id="AEL26550.1"/>
    </source>
</evidence>
<dbReference type="AlphaFoldDB" id="G0J1B1"/>
<dbReference type="KEGG" id="cmr:Cycma_2812"/>
<protein>
    <recommendedName>
        <fullName evidence="3">DUF4202 domain-containing protein</fullName>
    </recommendedName>
</protein>
<dbReference type="Proteomes" id="UP000001635">
    <property type="component" value="Chromosome"/>
</dbReference>
<reference evidence="2" key="1">
    <citation type="submission" date="2011-07" db="EMBL/GenBank/DDBJ databases">
        <title>The complete genome of Cyclobacterium marinum DSM 745.</title>
        <authorList>
            <person name="Lucas S."/>
            <person name="Han J."/>
            <person name="Lapidus A."/>
            <person name="Bruce D."/>
            <person name="Goodwin L."/>
            <person name="Pitluck S."/>
            <person name="Peters L."/>
            <person name="Kyrpides N."/>
            <person name="Mavromatis K."/>
            <person name="Ivanova N."/>
            <person name="Ovchinnikova G."/>
            <person name="Chertkov O."/>
            <person name="Detter J.C."/>
            <person name="Tapia R."/>
            <person name="Han C."/>
            <person name="Land M."/>
            <person name="Hauser L."/>
            <person name="Markowitz V."/>
            <person name="Cheng J.-F."/>
            <person name="Hugenholtz P."/>
            <person name="Woyke T."/>
            <person name="Wu D."/>
            <person name="Tindall B."/>
            <person name="Schuetze A."/>
            <person name="Brambilla E."/>
            <person name="Klenk H.-P."/>
            <person name="Eisen J.A."/>
        </authorList>
    </citation>
    <scope>NUCLEOTIDE SEQUENCE [LARGE SCALE GENOMIC DNA]</scope>
    <source>
        <strain evidence="2">ATCC 25205 / DSM 745 / LMG 13164 / NCIMB 1802</strain>
    </source>
</reference>
<dbReference type="PANTHER" id="PTHR41729:SF1">
    <property type="entry name" value="GLUTAMYL-TRNA SYNTHETASE"/>
    <property type="match status" value="1"/>
</dbReference>
<sequence>MVKESVMRNVKTGDYGAAVAKIDAANAEDPNLEEVKGEKVPKELLYGKRMADMMEETYPEANEVLKLAARSQHIRRWEIPRDSYPMDRKGYLLWRTNLKGFHANLAKEILESSGYDASALQKIDDLINKRRLKSDPETQALEDVVCLVFLKYYFDDFIAKHENEEEKLIDILQKTWKKMSPKGHEKALSLNHSERALALINKALA</sequence>
<proteinExistence type="predicted"/>